<dbReference type="Proteomes" id="UP000515806">
    <property type="component" value="Chromosome"/>
</dbReference>
<organism evidence="1 2">
    <name type="scientific">Pedobacter roseus</name>
    <dbReference type="NCBI Taxonomy" id="336820"/>
    <lineage>
        <taxon>Bacteria</taxon>
        <taxon>Pseudomonadati</taxon>
        <taxon>Bacteroidota</taxon>
        <taxon>Sphingobacteriia</taxon>
        <taxon>Sphingobacteriales</taxon>
        <taxon>Sphingobacteriaceae</taxon>
        <taxon>Pedobacter</taxon>
    </lineage>
</organism>
<dbReference type="AlphaFoldDB" id="A0A7G9QE57"/>
<dbReference type="EMBL" id="CP060723">
    <property type="protein sequence ID" value="QNN41632.1"/>
    <property type="molecule type" value="Genomic_DNA"/>
</dbReference>
<sequence length="49" mass="5530">MNREIMGIKKEIKNQNQKFLPVLFAKKPARSCGDNNSPSMIDPRIISGI</sequence>
<dbReference type="KEGG" id="proe:H9L23_21405"/>
<gene>
    <name evidence="1" type="ORF">H9L23_21405</name>
</gene>
<dbReference type="RefSeq" id="WP_187592232.1">
    <property type="nucleotide sequence ID" value="NZ_CP060723.1"/>
</dbReference>
<reference evidence="1 2" key="1">
    <citation type="submission" date="2020-08" db="EMBL/GenBank/DDBJ databases">
        <title>Genome sequence of Pedobacter roseus KACC 11594T.</title>
        <authorList>
            <person name="Hyun D.-W."/>
            <person name="Bae J.-W."/>
        </authorList>
    </citation>
    <scope>NUCLEOTIDE SEQUENCE [LARGE SCALE GENOMIC DNA]</scope>
    <source>
        <strain evidence="1 2">KACC 11594</strain>
    </source>
</reference>
<keyword evidence="2" id="KW-1185">Reference proteome</keyword>
<accession>A0A7G9QE57</accession>
<evidence type="ECO:0000313" key="2">
    <source>
        <dbReference type="Proteomes" id="UP000515806"/>
    </source>
</evidence>
<protein>
    <submittedName>
        <fullName evidence="1">Uncharacterized protein</fullName>
    </submittedName>
</protein>
<name>A0A7G9QE57_9SPHI</name>
<evidence type="ECO:0000313" key="1">
    <source>
        <dbReference type="EMBL" id="QNN41632.1"/>
    </source>
</evidence>
<proteinExistence type="predicted"/>